<organism evidence="2 3">
    <name type="scientific">Ohtaekwangia kribbensis</name>
    <dbReference type="NCBI Taxonomy" id="688913"/>
    <lineage>
        <taxon>Bacteria</taxon>
        <taxon>Pseudomonadati</taxon>
        <taxon>Bacteroidota</taxon>
        <taxon>Cytophagia</taxon>
        <taxon>Cytophagales</taxon>
        <taxon>Fulvivirgaceae</taxon>
        <taxon>Ohtaekwangia</taxon>
    </lineage>
</organism>
<name>A0ABW3K9Z3_9BACT</name>
<dbReference type="EMBL" id="JBHTKA010000014">
    <property type="protein sequence ID" value="MFD1002959.1"/>
    <property type="molecule type" value="Genomic_DNA"/>
</dbReference>
<gene>
    <name evidence="2" type="ORF">ACFQ21_26780</name>
</gene>
<dbReference type="PANTHER" id="PTHR33164">
    <property type="entry name" value="TRANSCRIPTIONAL REGULATOR, MARR FAMILY"/>
    <property type="match status" value="1"/>
</dbReference>
<dbReference type="InterPro" id="IPR000835">
    <property type="entry name" value="HTH_MarR-typ"/>
</dbReference>
<evidence type="ECO:0000313" key="2">
    <source>
        <dbReference type="EMBL" id="MFD1002959.1"/>
    </source>
</evidence>
<dbReference type="Proteomes" id="UP001597112">
    <property type="component" value="Unassembled WGS sequence"/>
</dbReference>
<dbReference type="InterPro" id="IPR039422">
    <property type="entry name" value="MarR/SlyA-like"/>
</dbReference>
<dbReference type="InterPro" id="IPR036390">
    <property type="entry name" value="WH_DNA-bd_sf"/>
</dbReference>
<keyword evidence="3" id="KW-1185">Reference proteome</keyword>
<dbReference type="Pfam" id="PF12802">
    <property type="entry name" value="MarR_2"/>
    <property type="match status" value="1"/>
</dbReference>
<comment type="caution">
    <text evidence="2">The sequence shown here is derived from an EMBL/GenBank/DDBJ whole genome shotgun (WGS) entry which is preliminary data.</text>
</comment>
<dbReference type="SMART" id="SM00347">
    <property type="entry name" value="HTH_MARR"/>
    <property type="match status" value="1"/>
</dbReference>
<dbReference type="PROSITE" id="PS50995">
    <property type="entry name" value="HTH_MARR_2"/>
    <property type="match status" value="1"/>
</dbReference>
<protein>
    <submittedName>
        <fullName evidence="2">MarR family winged helix-turn-helix transcriptional regulator</fullName>
    </submittedName>
</protein>
<sequence>MKIDDRLREIENQKYRNWQRLIYILRRHLDIWSHKNIRPEWGQMKLSYWPVICNIAAEGSTAMEISRSSMVAKQSMSRTIKELEEKKMITSKPSKDDRRSERLQLTASGKQLIVDANDNVFKLMETYKELVGEKNLETTINTLNKIIEYHESLAMNDDGDNDE</sequence>
<proteinExistence type="predicted"/>
<dbReference type="SUPFAM" id="SSF46785">
    <property type="entry name" value="Winged helix' DNA-binding domain"/>
    <property type="match status" value="1"/>
</dbReference>
<dbReference type="InterPro" id="IPR036388">
    <property type="entry name" value="WH-like_DNA-bd_sf"/>
</dbReference>
<reference evidence="3" key="1">
    <citation type="journal article" date="2019" name="Int. J. Syst. Evol. Microbiol.">
        <title>The Global Catalogue of Microorganisms (GCM) 10K type strain sequencing project: providing services to taxonomists for standard genome sequencing and annotation.</title>
        <authorList>
            <consortium name="The Broad Institute Genomics Platform"/>
            <consortium name="The Broad Institute Genome Sequencing Center for Infectious Disease"/>
            <person name="Wu L."/>
            <person name="Ma J."/>
        </authorList>
    </citation>
    <scope>NUCLEOTIDE SEQUENCE [LARGE SCALE GENOMIC DNA]</scope>
    <source>
        <strain evidence="3">CCUG 58938</strain>
    </source>
</reference>
<dbReference type="Gene3D" id="1.10.10.10">
    <property type="entry name" value="Winged helix-like DNA-binding domain superfamily/Winged helix DNA-binding domain"/>
    <property type="match status" value="1"/>
</dbReference>
<dbReference type="RefSeq" id="WP_377584906.1">
    <property type="nucleotide sequence ID" value="NZ_JBHTKA010000014.1"/>
</dbReference>
<feature type="domain" description="HTH marR-type" evidence="1">
    <location>
        <begin position="15"/>
        <end position="148"/>
    </location>
</feature>
<dbReference type="PANTHER" id="PTHR33164:SF44">
    <property type="entry name" value="TRANSCRIPTIONAL REGULATORY PROTEIN"/>
    <property type="match status" value="1"/>
</dbReference>
<accession>A0ABW3K9Z3</accession>
<evidence type="ECO:0000313" key="3">
    <source>
        <dbReference type="Proteomes" id="UP001597112"/>
    </source>
</evidence>
<evidence type="ECO:0000259" key="1">
    <source>
        <dbReference type="PROSITE" id="PS50995"/>
    </source>
</evidence>